<sequence>MYEAGLSSDEVALFRREGIICLPDFLAPEEVLALLNESKGLLSDFDVSSHPMTQFKVGENDHIGDEYFFNSSDKILFFFDTDAFDESGALKYSKEQSINKIGHGLHMRNQVFRKITMDDKVVNVAKSLGYKDARVLQSMCIFKHPVGSTNDERENAVPPHTDATFLFTQPQTAVGFWYALEDCTLENGCLWYNPGSQNVFPLTKRFVKVNGGKDGCTMIPLEYDTQNVPEDKPEDYVPVECKAGSLILIHNSVLHKSDKNRSHKSRFAYAFHVIDGTSKFDELNWLQVPVSGGCNFTKLYE</sequence>
<comment type="caution">
    <text evidence="1">The sequence shown here is derived from an EMBL/GenBank/DDBJ whole genome shotgun (WGS) entry which is preliminary data.</text>
</comment>
<name>A0ACC2VTU2_9TREE</name>
<dbReference type="Proteomes" id="UP001241377">
    <property type="component" value="Unassembled WGS sequence"/>
</dbReference>
<gene>
    <name evidence="1" type="ORF">QFC19_004675</name>
</gene>
<evidence type="ECO:0000313" key="2">
    <source>
        <dbReference type="Proteomes" id="UP001241377"/>
    </source>
</evidence>
<dbReference type="EMBL" id="JASBWR010000050">
    <property type="protein sequence ID" value="KAJ9102757.1"/>
    <property type="molecule type" value="Genomic_DNA"/>
</dbReference>
<accession>A0ACC2VTU2</accession>
<evidence type="ECO:0000313" key="1">
    <source>
        <dbReference type="EMBL" id="KAJ9102757.1"/>
    </source>
</evidence>
<proteinExistence type="predicted"/>
<organism evidence="1 2">
    <name type="scientific">Naganishia cerealis</name>
    <dbReference type="NCBI Taxonomy" id="610337"/>
    <lineage>
        <taxon>Eukaryota</taxon>
        <taxon>Fungi</taxon>
        <taxon>Dikarya</taxon>
        <taxon>Basidiomycota</taxon>
        <taxon>Agaricomycotina</taxon>
        <taxon>Tremellomycetes</taxon>
        <taxon>Filobasidiales</taxon>
        <taxon>Filobasidiaceae</taxon>
        <taxon>Naganishia</taxon>
    </lineage>
</organism>
<keyword evidence="2" id="KW-1185">Reference proteome</keyword>
<reference evidence="1" key="1">
    <citation type="submission" date="2023-04" db="EMBL/GenBank/DDBJ databases">
        <title>Draft Genome sequencing of Naganishia species isolated from polar environments using Oxford Nanopore Technology.</title>
        <authorList>
            <person name="Leo P."/>
            <person name="Venkateswaran K."/>
        </authorList>
    </citation>
    <scope>NUCLEOTIDE SEQUENCE</scope>
    <source>
        <strain evidence="1">MNA-CCFEE 5261</strain>
    </source>
</reference>
<protein>
    <submittedName>
        <fullName evidence="1">Uncharacterized protein</fullName>
    </submittedName>
</protein>